<evidence type="ECO:0000313" key="11">
    <source>
        <dbReference type="Proteomes" id="UP001642406"/>
    </source>
</evidence>
<reference evidence="10 11" key="1">
    <citation type="submission" date="2024-01" db="EMBL/GenBank/DDBJ databases">
        <authorList>
            <person name="Allen C."/>
            <person name="Tagirdzhanova G."/>
        </authorList>
    </citation>
    <scope>NUCLEOTIDE SEQUENCE [LARGE SCALE GENOMIC DNA]</scope>
</reference>
<keyword evidence="11" id="KW-1185">Reference proteome</keyword>
<evidence type="ECO:0000256" key="6">
    <source>
        <dbReference type="ARBA" id="ARBA00023277"/>
    </source>
</evidence>
<keyword evidence="7" id="KW-0326">Glycosidase</keyword>
<accession>A0ABP0B249</accession>
<evidence type="ECO:0000256" key="3">
    <source>
        <dbReference type="ARBA" id="ARBA00007186"/>
    </source>
</evidence>
<dbReference type="EMBL" id="CAWUHC010000010">
    <property type="protein sequence ID" value="CAK7213455.1"/>
    <property type="molecule type" value="Genomic_DNA"/>
</dbReference>
<sequence length="523" mass="58895">MTTFTKTPEGETPSIDVSLQRVVSDINPLMYGGFLEHMGRCIYGGIYDPDNQHGAVDENGFRTDVIAALQELEIPVIRYPGGNFVATYHWEDGVGPREQRPRRWDPAWKAEESNAFGTDEFMKFCEIVGTEPYLALNMGTGTLDEALNWLEYCNSDRNTYYANLRRNNGREKPYNVKYWALGNETWGPWQVEEDTKENYAKRAYQWAKALKLADPNIELILCGKNGHDDWDRYVLQQCVDLIDMHSIHLYTYSHDFKENVTAPLSAERAIQITASLSELALINNPTGGWRPNGYKPPSAPPKICFDEWNVYDDQQAPGDEGGEQAYNLSDALGVAVWLNVFIRQSQHIGMANLAQNVNVLSPLSTKRDGSPGLVRQTLWWPLLLFSKYMRGKTLGVHLRSSTYEGSTFPSWIRKTTPTPWLDVSCAYDEAAGFINLAVVNIDDTRDIKTSLTLEHALPSGVTTNKQQDVQVFTVGGGDIDVKATNFDGVDRVGVVESTWTAAPRAEYTFPRHSLTLLRWSVKA</sequence>
<dbReference type="EC" id="3.2.1.55" evidence="4"/>
<dbReference type="InterPro" id="IPR055235">
    <property type="entry name" value="ASD1_cat"/>
</dbReference>
<evidence type="ECO:0000256" key="7">
    <source>
        <dbReference type="ARBA" id="ARBA00023295"/>
    </source>
</evidence>
<comment type="caution">
    <text evidence="10">The sequence shown here is derived from an EMBL/GenBank/DDBJ whole genome shotgun (WGS) entry which is preliminary data.</text>
</comment>
<feature type="domain" description="Alpha-L-arabinofuranosidase C-terminal" evidence="9">
    <location>
        <begin position="306"/>
        <end position="513"/>
    </location>
</feature>
<dbReference type="InterPro" id="IPR017853">
    <property type="entry name" value="GH"/>
</dbReference>
<evidence type="ECO:0000256" key="5">
    <source>
        <dbReference type="ARBA" id="ARBA00022801"/>
    </source>
</evidence>
<dbReference type="SMART" id="SM00813">
    <property type="entry name" value="Alpha-L-AF_C"/>
    <property type="match status" value="1"/>
</dbReference>
<dbReference type="Pfam" id="PF22848">
    <property type="entry name" value="ASD1_dom"/>
    <property type="match status" value="1"/>
</dbReference>
<keyword evidence="6" id="KW-0119">Carbohydrate metabolism</keyword>
<dbReference type="SUPFAM" id="SSF51445">
    <property type="entry name" value="(Trans)glycosidases"/>
    <property type="match status" value="1"/>
</dbReference>
<organism evidence="10 11">
    <name type="scientific">Sporothrix bragantina</name>
    <dbReference type="NCBI Taxonomy" id="671064"/>
    <lineage>
        <taxon>Eukaryota</taxon>
        <taxon>Fungi</taxon>
        <taxon>Dikarya</taxon>
        <taxon>Ascomycota</taxon>
        <taxon>Pezizomycotina</taxon>
        <taxon>Sordariomycetes</taxon>
        <taxon>Sordariomycetidae</taxon>
        <taxon>Ophiostomatales</taxon>
        <taxon>Ophiostomataceae</taxon>
        <taxon>Sporothrix</taxon>
    </lineage>
</organism>
<evidence type="ECO:0000313" key="10">
    <source>
        <dbReference type="EMBL" id="CAK7213455.1"/>
    </source>
</evidence>
<evidence type="ECO:0000256" key="4">
    <source>
        <dbReference type="ARBA" id="ARBA00012670"/>
    </source>
</evidence>
<comment type="similarity">
    <text evidence="3">Belongs to the glycosyl hydrolase 51 family.</text>
</comment>
<evidence type="ECO:0000256" key="2">
    <source>
        <dbReference type="ARBA" id="ARBA00004834"/>
    </source>
</evidence>
<dbReference type="PANTHER" id="PTHR43576:SF3">
    <property type="entry name" value="ALPHA-L-ARABINOFURANOSIDASE C"/>
    <property type="match status" value="1"/>
</dbReference>
<dbReference type="Pfam" id="PF06964">
    <property type="entry name" value="Alpha-L-AF_C"/>
    <property type="match status" value="1"/>
</dbReference>
<proteinExistence type="inferred from homology"/>
<evidence type="ECO:0000256" key="1">
    <source>
        <dbReference type="ARBA" id="ARBA00001462"/>
    </source>
</evidence>
<comment type="pathway">
    <text evidence="2">Glycan metabolism; L-arabinan degradation.</text>
</comment>
<dbReference type="Gene3D" id="2.60.40.1180">
    <property type="entry name" value="Golgi alpha-mannosidase II"/>
    <property type="match status" value="1"/>
</dbReference>
<comment type="catalytic activity">
    <reaction evidence="1">
        <text>Hydrolysis of terminal non-reducing alpha-L-arabinofuranoside residues in alpha-L-arabinosides.</text>
        <dbReference type="EC" id="3.2.1.55"/>
    </reaction>
</comment>
<dbReference type="InterPro" id="IPR013780">
    <property type="entry name" value="Glyco_hydro_b"/>
</dbReference>
<protein>
    <recommendedName>
        <fullName evidence="4">non-reducing end alpha-L-arabinofuranosidase</fullName>
        <ecNumber evidence="4">3.2.1.55</ecNumber>
    </recommendedName>
</protein>
<dbReference type="Proteomes" id="UP001642406">
    <property type="component" value="Unassembled WGS sequence"/>
</dbReference>
<dbReference type="InterPro" id="IPR010720">
    <property type="entry name" value="Alpha-L-AF_C"/>
</dbReference>
<evidence type="ECO:0000256" key="8">
    <source>
        <dbReference type="ARBA" id="ARBA00037415"/>
    </source>
</evidence>
<gene>
    <name evidence="10" type="ORF">SBRCBS47491_001805</name>
</gene>
<dbReference type="Gene3D" id="3.20.20.80">
    <property type="entry name" value="Glycosidases"/>
    <property type="match status" value="1"/>
</dbReference>
<comment type="function">
    <text evidence="8">Alpha-L-arabinofuranosidase involved in the degradation of arabinoxylan, a major component of plant hemicellulose. Acts only on small linear 1,5-alpha-linked L-arabinofuranosyl oligosaccharides.</text>
</comment>
<name>A0ABP0B249_9PEZI</name>
<dbReference type="SUPFAM" id="SSF51011">
    <property type="entry name" value="Glycosyl hydrolase domain"/>
    <property type="match status" value="1"/>
</dbReference>
<keyword evidence="5" id="KW-0378">Hydrolase</keyword>
<evidence type="ECO:0000259" key="9">
    <source>
        <dbReference type="SMART" id="SM00813"/>
    </source>
</evidence>
<dbReference type="PANTHER" id="PTHR43576">
    <property type="entry name" value="ALPHA-L-ARABINOFURANOSIDASE C-RELATED"/>
    <property type="match status" value="1"/>
</dbReference>